<dbReference type="PANTHER" id="PTHR30055:SF151">
    <property type="entry name" value="TRANSCRIPTIONAL REGULATORY PROTEIN"/>
    <property type="match status" value="1"/>
</dbReference>
<dbReference type="Pfam" id="PF02909">
    <property type="entry name" value="TetR_C_1"/>
    <property type="match status" value="1"/>
</dbReference>
<evidence type="ECO:0000256" key="5">
    <source>
        <dbReference type="PROSITE-ProRule" id="PRU00335"/>
    </source>
</evidence>
<sequence length="220" mass="23812">MVRREPLNREKVLTAALALAGEEGLEGLSMRRLAKALGVEAMSLYNHVANKSDILDGIANRVLAEVRPADPALPWAERIRVTALGMYQALRRHPVVPLSLATDQANPATTQALRPLDDLVGALYEAGFDDAGVRQALGGVSGLVFGSILLSTAGFARPPAPGDVEHHEQWDEYARRIDPDELPHFNRLVTGNRDADPEEDFVRALDILIAGLIASTPSRT</sequence>
<protein>
    <recommendedName>
        <fullName evidence="6">HTH tetR-type domain-containing protein</fullName>
    </recommendedName>
</protein>
<name>A0ABP9S6C0_9ACTN</name>
<dbReference type="InterPro" id="IPR036271">
    <property type="entry name" value="Tet_transcr_reg_TetR-rel_C_sf"/>
</dbReference>
<dbReference type="InterPro" id="IPR001647">
    <property type="entry name" value="HTH_TetR"/>
</dbReference>
<comment type="caution">
    <text evidence="7">The sequence shown here is derived from an EMBL/GenBank/DDBJ whole genome shotgun (WGS) entry which is preliminary data.</text>
</comment>
<keyword evidence="4" id="KW-0804">Transcription</keyword>
<keyword evidence="8" id="KW-1185">Reference proteome</keyword>
<dbReference type="EMBL" id="BAABJQ010000016">
    <property type="protein sequence ID" value="GAA5191934.1"/>
    <property type="molecule type" value="Genomic_DNA"/>
</dbReference>
<dbReference type="SUPFAM" id="SSF46689">
    <property type="entry name" value="Homeodomain-like"/>
    <property type="match status" value="1"/>
</dbReference>
<dbReference type="InterPro" id="IPR003012">
    <property type="entry name" value="Tet_transcr_reg_TetR"/>
</dbReference>
<dbReference type="PRINTS" id="PR00455">
    <property type="entry name" value="HTHTETR"/>
</dbReference>
<dbReference type="Gene3D" id="1.10.357.10">
    <property type="entry name" value="Tetracycline Repressor, domain 2"/>
    <property type="match status" value="1"/>
</dbReference>
<feature type="DNA-binding region" description="H-T-H motif" evidence="5">
    <location>
        <begin position="29"/>
        <end position="48"/>
    </location>
</feature>
<dbReference type="InterPro" id="IPR009057">
    <property type="entry name" value="Homeodomain-like_sf"/>
</dbReference>
<dbReference type="PANTHER" id="PTHR30055">
    <property type="entry name" value="HTH-TYPE TRANSCRIPTIONAL REGULATOR RUTR"/>
    <property type="match status" value="1"/>
</dbReference>
<evidence type="ECO:0000313" key="8">
    <source>
        <dbReference type="Proteomes" id="UP001501570"/>
    </source>
</evidence>
<dbReference type="InterPro" id="IPR004111">
    <property type="entry name" value="Repressor_TetR_C"/>
</dbReference>
<dbReference type="PRINTS" id="PR00400">
    <property type="entry name" value="TETREPRESSOR"/>
</dbReference>
<proteinExistence type="predicted"/>
<evidence type="ECO:0000256" key="1">
    <source>
        <dbReference type="ARBA" id="ARBA00022491"/>
    </source>
</evidence>
<keyword evidence="3 5" id="KW-0238">DNA-binding</keyword>
<reference evidence="8" key="1">
    <citation type="journal article" date="2019" name="Int. J. Syst. Evol. Microbiol.">
        <title>The Global Catalogue of Microorganisms (GCM) 10K type strain sequencing project: providing services to taxonomists for standard genome sequencing and annotation.</title>
        <authorList>
            <consortium name="The Broad Institute Genomics Platform"/>
            <consortium name="The Broad Institute Genome Sequencing Center for Infectious Disease"/>
            <person name="Wu L."/>
            <person name="Ma J."/>
        </authorList>
    </citation>
    <scope>NUCLEOTIDE SEQUENCE [LARGE SCALE GENOMIC DNA]</scope>
    <source>
        <strain evidence="8">JCM 18304</strain>
    </source>
</reference>
<dbReference type="SUPFAM" id="SSF48498">
    <property type="entry name" value="Tetracyclin repressor-like, C-terminal domain"/>
    <property type="match status" value="1"/>
</dbReference>
<keyword evidence="2" id="KW-0805">Transcription regulation</keyword>
<keyword evidence="1" id="KW-0678">Repressor</keyword>
<evidence type="ECO:0000259" key="6">
    <source>
        <dbReference type="PROSITE" id="PS50977"/>
    </source>
</evidence>
<feature type="domain" description="HTH tetR-type" evidence="6">
    <location>
        <begin position="6"/>
        <end position="66"/>
    </location>
</feature>
<evidence type="ECO:0000256" key="3">
    <source>
        <dbReference type="ARBA" id="ARBA00023125"/>
    </source>
</evidence>
<evidence type="ECO:0000256" key="2">
    <source>
        <dbReference type="ARBA" id="ARBA00023015"/>
    </source>
</evidence>
<gene>
    <name evidence="7" type="ORF">GCM10023322_50430</name>
</gene>
<dbReference type="Gene3D" id="1.10.10.60">
    <property type="entry name" value="Homeodomain-like"/>
    <property type="match status" value="1"/>
</dbReference>
<dbReference type="Proteomes" id="UP001501570">
    <property type="component" value="Unassembled WGS sequence"/>
</dbReference>
<dbReference type="PROSITE" id="PS50977">
    <property type="entry name" value="HTH_TETR_2"/>
    <property type="match status" value="1"/>
</dbReference>
<evidence type="ECO:0000256" key="4">
    <source>
        <dbReference type="ARBA" id="ARBA00023163"/>
    </source>
</evidence>
<accession>A0ABP9S6C0</accession>
<dbReference type="RefSeq" id="WP_345633461.1">
    <property type="nucleotide sequence ID" value="NZ_BAABJQ010000016.1"/>
</dbReference>
<evidence type="ECO:0000313" key="7">
    <source>
        <dbReference type="EMBL" id="GAA5191934.1"/>
    </source>
</evidence>
<organism evidence="7 8">
    <name type="scientific">Rugosimonospora acidiphila</name>
    <dbReference type="NCBI Taxonomy" id="556531"/>
    <lineage>
        <taxon>Bacteria</taxon>
        <taxon>Bacillati</taxon>
        <taxon>Actinomycetota</taxon>
        <taxon>Actinomycetes</taxon>
        <taxon>Micromonosporales</taxon>
        <taxon>Micromonosporaceae</taxon>
        <taxon>Rugosimonospora</taxon>
    </lineage>
</organism>
<dbReference type="Pfam" id="PF00440">
    <property type="entry name" value="TetR_N"/>
    <property type="match status" value="1"/>
</dbReference>
<dbReference type="InterPro" id="IPR050109">
    <property type="entry name" value="HTH-type_TetR-like_transc_reg"/>
</dbReference>